<evidence type="ECO:0000313" key="1">
    <source>
        <dbReference type="EMBL" id="MBW61752.1"/>
    </source>
</evidence>
<name>A0A2M4C8S4_9DIPT</name>
<dbReference type="EMBL" id="GGFJ01012611">
    <property type="protein sequence ID" value="MBW61752.1"/>
    <property type="molecule type" value="Transcribed_RNA"/>
</dbReference>
<proteinExistence type="predicted"/>
<protein>
    <submittedName>
        <fullName evidence="1">Putative secreted protein</fullName>
    </submittedName>
</protein>
<organism evidence="1">
    <name type="scientific">Anopheles marajoara</name>
    <dbReference type="NCBI Taxonomy" id="58244"/>
    <lineage>
        <taxon>Eukaryota</taxon>
        <taxon>Metazoa</taxon>
        <taxon>Ecdysozoa</taxon>
        <taxon>Arthropoda</taxon>
        <taxon>Hexapoda</taxon>
        <taxon>Insecta</taxon>
        <taxon>Pterygota</taxon>
        <taxon>Neoptera</taxon>
        <taxon>Endopterygota</taxon>
        <taxon>Diptera</taxon>
        <taxon>Nematocera</taxon>
        <taxon>Culicoidea</taxon>
        <taxon>Culicidae</taxon>
        <taxon>Anophelinae</taxon>
        <taxon>Anopheles</taxon>
    </lineage>
</organism>
<dbReference type="AlphaFoldDB" id="A0A2M4C8S4"/>
<accession>A0A2M4C8S4</accession>
<sequence>MLFSCSIFIPTFRIANVNFVFFTLFSRTASIDPQKQQHLSLPGTKKGKVRREKYVNLRPYRTVPAIKALSPSRGGRRSTPTAAPAAVFEDRVAHGAVVA</sequence>
<reference evidence="1" key="1">
    <citation type="submission" date="2018-01" db="EMBL/GenBank/DDBJ databases">
        <title>An insight into the sialome of Amazonian anophelines.</title>
        <authorList>
            <person name="Ribeiro J.M."/>
            <person name="Scarpassa V."/>
            <person name="Calvo E."/>
        </authorList>
    </citation>
    <scope>NUCLEOTIDE SEQUENCE</scope>
    <source>
        <tissue evidence="1">Salivary glands</tissue>
    </source>
</reference>